<dbReference type="Pfam" id="PF13450">
    <property type="entry name" value="NAD_binding_8"/>
    <property type="match status" value="1"/>
</dbReference>
<dbReference type="PANTHER" id="PTHR43872">
    <property type="entry name" value="MONOOXYGENASE, PUTATIVE (AFU_ORTHOLOGUE AFUA_8G02570)-RELATED"/>
    <property type="match status" value="1"/>
</dbReference>
<comment type="similarity">
    <text evidence="2">Belongs to the FAD-binding monooxygenase family.</text>
</comment>
<dbReference type="RefSeq" id="WP_270920749.1">
    <property type="nucleotide sequence ID" value="NZ_CP127247.1"/>
</dbReference>
<accession>A0A9Y2KVG8</accession>
<dbReference type="InterPro" id="IPR051820">
    <property type="entry name" value="FAD-binding_MO"/>
</dbReference>
<keyword evidence="4" id="KW-0274">FAD</keyword>
<evidence type="ECO:0000256" key="5">
    <source>
        <dbReference type="ARBA" id="ARBA00023002"/>
    </source>
</evidence>
<gene>
    <name evidence="7" type="ORF">QPJ95_14825</name>
</gene>
<dbReference type="SUPFAM" id="SSF51905">
    <property type="entry name" value="FAD/NAD(P)-binding domain"/>
    <property type="match status" value="1"/>
</dbReference>
<evidence type="ECO:0000256" key="4">
    <source>
        <dbReference type="ARBA" id="ARBA00022827"/>
    </source>
</evidence>
<organism evidence="7 8">
    <name type="scientific">Parasedimentitalea psychrophila</name>
    <dbReference type="NCBI Taxonomy" id="2997337"/>
    <lineage>
        <taxon>Bacteria</taxon>
        <taxon>Pseudomonadati</taxon>
        <taxon>Pseudomonadota</taxon>
        <taxon>Alphaproteobacteria</taxon>
        <taxon>Rhodobacterales</taxon>
        <taxon>Paracoccaceae</taxon>
        <taxon>Parasedimentitalea</taxon>
    </lineage>
</organism>
<evidence type="ECO:0000256" key="2">
    <source>
        <dbReference type="ARBA" id="ARBA00010139"/>
    </source>
</evidence>
<keyword evidence="6" id="KW-0503">Monooxygenase</keyword>
<dbReference type="AlphaFoldDB" id="A0A9Y2KVG8"/>
<keyword evidence="8" id="KW-1185">Reference proteome</keyword>
<dbReference type="EC" id="1.14.13.-" evidence="7"/>
<evidence type="ECO:0000256" key="3">
    <source>
        <dbReference type="ARBA" id="ARBA00022630"/>
    </source>
</evidence>
<reference evidence="7 8" key="1">
    <citation type="submission" date="2023-06" db="EMBL/GenBank/DDBJ databases">
        <title>Parasedimentitalea psychrophila sp. nov., a psychrophilic bacterium isolated from deep-sea sediment.</title>
        <authorList>
            <person name="Li A."/>
        </authorList>
    </citation>
    <scope>NUCLEOTIDE SEQUENCE [LARGE SCALE GENOMIC DNA]</scope>
    <source>
        <strain evidence="7 8">QS115</strain>
    </source>
</reference>
<sequence length="509" mass="57193">MNANLPAAQTHETETKIEHFDVLIVGAGISGIDAAYHLGKNRPGSSFVILDAKPQIGGTWHTHTFPGIRSDSDLFTFGFSWKPWTGVPIASAAEILNYLEEAIEENDIGHKIRFNHQIEKAEWSSDTQSWTLSVRRDANAPPVTLTCGFLWMCAGYFRHSEGYTPDWPGTDTFRGQIVHPQNWPQDLDHTGKNVVVIGSGATAATIVPAMAAKAAHVTMVQRSPTYYYPRPMMDEFNVTLSALDLPDVWYHEIMRRKFLHESQITVQRSKTEPEVLAAELIGAARKYLGEDFDVDTHFTPSYRPWRQRIAMLPDGDMFVAIRAGKAEIVTDHIDSFTEVGLRLASGKLVVADIIVTATGLNLNMFGDIELVVDGETINPARCFTHRGIMFTGLPNFATVFGYLRASWTLRADLVSNYICRLLDHMDTDGASSVTPMLRDEDRDMQERPWIDPENFNAGYIMRSLDILPRQGDRQPWVMTQDYFQDRNDLPSADLDDGSLVFGRSKVQYT</sequence>
<dbReference type="GO" id="GO:0050660">
    <property type="term" value="F:flavin adenine dinucleotide binding"/>
    <property type="evidence" value="ECO:0007669"/>
    <property type="project" value="InterPro"/>
</dbReference>
<dbReference type="Pfam" id="PF00743">
    <property type="entry name" value="FMO-like"/>
    <property type="match status" value="1"/>
</dbReference>
<dbReference type="InterPro" id="IPR020946">
    <property type="entry name" value="Flavin_mOase-like"/>
</dbReference>
<dbReference type="PANTHER" id="PTHR43872:SF1">
    <property type="entry name" value="MONOOXYGENASE, PUTATIVE (AFU_ORTHOLOGUE AFUA_8G02570)-RELATED"/>
    <property type="match status" value="1"/>
</dbReference>
<evidence type="ECO:0000313" key="8">
    <source>
        <dbReference type="Proteomes" id="UP001238334"/>
    </source>
</evidence>
<evidence type="ECO:0000256" key="6">
    <source>
        <dbReference type="ARBA" id="ARBA00023033"/>
    </source>
</evidence>
<dbReference type="KEGG" id="ppso:QPJ95_14825"/>
<protein>
    <submittedName>
        <fullName evidence="7">NAD(P)/FAD-dependent oxidoreductase</fullName>
        <ecNumber evidence="7">1.14.13.-</ecNumber>
    </submittedName>
</protein>
<proteinExistence type="inferred from homology"/>
<dbReference type="GO" id="GO:0050661">
    <property type="term" value="F:NADP binding"/>
    <property type="evidence" value="ECO:0007669"/>
    <property type="project" value="InterPro"/>
</dbReference>
<dbReference type="EMBL" id="CP127247">
    <property type="protein sequence ID" value="WIY23906.1"/>
    <property type="molecule type" value="Genomic_DNA"/>
</dbReference>
<name>A0A9Y2KVG8_9RHOB</name>
<keyword evidence="3" id="KW-0285">Flavoprotein</keyword>
<comment type="cofactor">
    <cofactor evidence="1">
        <name>FAD</name>
        <dbReference type="ChEBI" id="CHEBI:57692"/>
    </cofactor>
</comment>
<dbReference type="InterPro" id="IPR036188">
    <property type="entry name" value="FAD/NAD-bd_sf"/>
</dbReference>
<dbReference type="GO" id="GO:0004499">
    <property type="term" value="F:N,N-dimethylaniline monooxygenase activity"/>
    <property type="evidence" value="ECO:0007669"/>
    <property type="project" value="InterPro"/>
</dbReference>
<dbReference type="Gene3D" id="3.50.50.60">
    <property type="entry name" value="FAD/NAD(P)-binding domain"/>
    <property type="match status" value="3"/>
</dbReference>
<keyword evidence="5 7" id="KW-0560">Oxidoreductase</keyword>
<dbReference type="Proteomes" id="UP001238334">
    <property type="component" value="Chromosome"/>
</dbReference>
<evidence type="ECO:0000256" key="1">
    <source>
        <dbReference type="ARBA" id="ARBA00001974"/>
    </source>
</evidence>
<evidence type="ECO:0000313" key="7">
    <source>
        <dbReference type="EMBL" id="WIY23906.1"/>
    </source>
</evidence>